<dbReference type="CDD" id="cd03814">
    <property type="entry name" value="GT4-like"/>
    <property type="match status" value="1"/>
</dbReference>
<dbReference type="Pfam" id="PF13439">
    <property type="entry name" value="Glyco_transf_4"/>
    <property type="match status" value="1"/>
</dbReference>
<evidence type="ECO:0000259" key="1">
    <source>
        <dbReference type="Pfam" id="PF00534"/>
    </source>
</evidence>
<dbReference type="InterPro" id="IPR001296">
    <property type="entry name" value="Glyco_trans_1"/>
</dbReference>
<comment type="caution">
    <text evidence="3">The sequence shown here is derived from an EMBL/GenBank/DDBJ whole genome shotgun (WGS) entry which is preliminary data.</text>
</comment>
<dbReference type="InterPro" id="IPR050194">
    <property type="entry name" value="Glycosyltransferase_grp1"/>
</dbReference>
<sequence>MHVADVTMFYAPSSGGVRTYIEAKRRRLCHMPDTRHSVLVPGSEHAEIGPGLFSVPSPPLPFSNGYRFPLRRHHWCRAIEARQPDVIEAGDPYVTGWAVRDSARRLDVPVVGFYHSDLPVLVGKRFGERLEAYTRRYVRRLYDHYQSVLAPSQLMADKLRQAGVNHVSVQPLGVDTRTFRPALADPNVKRELGLDETTRLLMFAGRGSPEKNLPVLLETMQCLGTGYHLLLVGSSLPARVPDNVSLINHFCPPDEVARYMASSDALLHAGTQETFGLIVLEAMACGTPVVAVRAGALPENIPDDCGRLCEPDNPRDMARAVHSLFEEDQTRLQAATRQYVEQRHDWDVVVSDINAHYHHLVGTPLSHDMSMEHG</sequence>
<name>A0AA42CX82_9GAMM</name>
<dbReference type="InterPro" id="IPR028098">
    <property type="entry name" value="Glyco_trans_4-like_N"/>
</dbReference>
<proteinExistence type="predicted"/>
<dbReference type="Pfam" id="PF00534">
    <property type="entry name" value="Glycos_transf_1"/>
    <property type="match status" value="1"/>
</dbReference>
<evidence type="ECO:0000313" key="3">
    <source>
        <dbReference type="EMBL" id="MCX2523580.1"/>
    </source>
</evidence>
<feature type="domain" description="Glycosyltransferase subfamily 4-like N-terminal" evidence="2">
    <location>
        <begin position="15"/>
        <end position="176"/>
    </location>
</feature>
<gene>
    <name evidence="3" type="ORF">OQ287_04945</name>
</gene>
<dbReference type="Proteomes" id="UP001165678">
    <property type="component" value="Unassembled WGS sequence"/>
</dbReference>
<dbReference type="SUPFAM" id="SSF53756">
    <property type="entry name" value="UDP-Glycosyltransferase/glycogen phosphorylase"/>
    <property type="match status" value="1"/>
</dbReference>
<dbReference type="PANTHER" id="PTHR45947">
    <property type="entry name" value="SULFOQUINOVOSYL TRANSFERASE SQD2"/>
    <property type="match status" value="1"/>
</dbReference>
<dbReference type="AlphaFoldDB" id="A0AA42CX82"/>
<protein>
    <submittedName>
        <fullName evidence="3">Glycosyltransferase family 1 protein</fullName>
    </submittedName>
</protein>
<dbReference type="PANTHER" id="PTHR45947:SF3">
    <property type="entry name" value="SULFOQUINOVOSYL TRANSFERASE SQD2"/>
    <property type="match status" value="1"/>
</dbReference>
<dbReference type="GO" id="GO:0016757">
    <property type="term" value="F:glycosyltransferase activity"/>
    <property type="evidence" value="ECO:0007669"/>
    <property type="project" value="InterPro"/>
</dbReference>
<feature type="domain" description="Glycosyl transferase family 1" evidence="1">
    <location>
        <begin position="188"/>
        <end position="335"/>
    </location>
</feature>
<keyword evidence="4" id="KW-1185">Reference proteome</keyword>
<evidence type="ECO:0000313" key="4">
    <source>
        <dbReference type="Proteomes" id="UP001165678"/>
    </source>
</evidence>
<evidence type="ECO:0000259" key="2">
    <source>
        <dbReference type="Pfam" id="PF13439"/>
    </source>
</evidence>
<organism evidence="3 4">
    <name type="scientific">Larsenimonas rhizosphaerae</name>
    <dbReference type="NCBI Taxonomy" id="2944682"/>
    <lineage>
        <taxon>Bacteria</taxon>
        <taxon>Pseudomonadati</taxon>
        <taxon>Pseudomonadota</taxon>
        <taxon>Gammaproteobacteria</taxon>
        <taxon>Oceanospirillales</taxon>
        <taxon>Halomonadaceae</taxon>
        <taxon>Larsenimonas</taxon>
    </lineage>
</organism>
<dbReference type="EMBL" id="JAPIVE010000001">
    <property type="protein sequence ID" value="MCX2523580.1"/>
    <property type="molecule type" value="Genomic_DNA"/>
</dbReference>
<dbReference type="Gene3D" id="3.40.50.2000">
    <property type="entry name" value="Glycogen Phosphorylase B"/>
    <property type="match status" value="2"/>
</dbReference>
<dbReference type="RefSeq" id="WP_250937267.1">
    <property type="nucleotide sequence ID" value="NZ_JAMLJK010000001.1"/>
</dbReference>
<accession>A0AA42CX82</accession>
<reference evidence="3" key="1">
    <citation type="submission" date="2022-11" db="EMBL/GenBank/DDBJ databases">
        <title>Larsenimonas rhizosphaerae sp. nov., isolated from a tidal mudflat.</title>
        <authorList>
            <person name="Lee S.D."/>
            <person name="Kim I.S."/>
        </authorList>
    </citation>
    <scope>NUCLEOTIDE SEQUENCE</scope>
    <source>
        <strain evidence="3">GH2-1</strain>
    </source>
</reference>